<evidence type="ECO:0000313" key="2">
    <source>
        <dbReference type="EMBL" id="KRQ03456.1"/>
    </source>
</evidence>
<dbReference type="AlphaFoldDB" id="A0A0R3D0S0"/>
<evidence type="ECO:0000313" key="3">
    <source>
        <dbReference type="Proteomes" id="UP000051936"/>
    </source>
</evidence>
<organism evidence="2 3">
    <name type="scientific">Bradyrhizobium manausense</name>
    <dbReference type="NCBI Taxonomy" id="989370"/>
    <lineage>
        <taxon>Bacteria</taxon>
        <taxon>Pseudomonadati</taxon>
        <taxon>Pseudomonadota</taxon>
        <taxon>Alphaproteobacteria</taxon>
        <taxon>Hyphomicrobiales</taxon>
        <taxon>Nitrobacteraceae</taxon>
        <taxon>Bradyrhizobium</taxon>
    </lineage>
</organism>
<dbReference type="EMBL" id="LJYG01000108">
    <property type="protein sequence ID" value="KRQ03456.1"/>
    <property type="molecule type" value="Genomic_DNA"/>
</dbReference>
<name>A0A0R3D0S0_9BRAD</name>
<feature type="chain" id="PRO_5006435005" evidence="1">
    <location>
        <begin position="23"/>
        <end position="130"/>
    </location>
</feature>
<dbReference type="Proteomes" id="UP000051936">
    <property type="component" value="Unassembled WGS sequence"/>
</dbReference>
<sequence length="130" mass="14529">MNRSCKLLCSIVLFCSTATIQAQETGNGAVHRQHPPQDQALHEKFYSTWRMPDNPSLSCCNSADCYPTDIKYVDGQIYARRREDGRYIRVPPQKVEQNRDNPDGRSHLCAPPPALSPLDSVYCFALGGAT</sequence>
<proteinExistence type="predicted"/>
<evidence type="ECO:0000256" key="1">
    <source>
        <dbReference type="SAM" id="SignalP"/>
    </source>
</evidence>
<accession>A0A0R3D0S0</accession>
<gene>
    <name evidence="2" type="ORF">AOQ71_32625</name>
</gene>
<feature type="signal peptide" evidence="1">
    <location>
        <begin position="1"/>
        <end position="22"/>
    </location>
</feature>
<keyword evidence="3" id="KW-1185">Reference proteome</keyword>
<protein>
    <submittedName>
        <fullName evidence="2">Uncharacterized protein</fullName>
    </submittedName>
</protein>
<comment type="caution">
    <text evidence="2">The sequence shown here is derived from an EMBL/GenBank/DDBJ whole genome shotgun (WGS) entry which is preliminary data.</text>
</comment>
<dbReference type="STRING" id="989370.AOQ71_32625"/>
<keyword evidence="1" id="KW-0732">Signal</keyword>
<reference evidence="2 3" key="1">
    <citation type="submission" date="2015-09" db="EMBL/GenBank/DDBJ databases">
        <title>Draft Genome Sequence of Bradyrhizobium manausense Strain BR 3351T, a Novel Symbiotic Nitrogen-Fixing Alphaproteobacterium Isolated from Brazilian Amazon Rain Forest.</title>
        <authorList>
            <person name="De Araujo J.L."/>
            <person name="Zilli J.E."/>
        </authorList>
    </citation>
    <scope>NUCLEOTIDE SEQUENCE [LARGE SCALE GENOMIC DNA]</scope>
    <source>
        <strain evidence="2 3">BR3351</strain>
    </source>
</reference>